<protein>
    <submittedName>
        <fullName evidence="2">Cupin domain-containing protein</fullName>
    </submittedName>
</protein>
<dbReference type="EMBL" id="DTIY01000066">
    <property type="protein sequence ID" value="HGY39869.1"/>
    <property type="molecule type" value="Genomic_DNA"/>
</dbReference>
<comment type="caution">
    <text evidence="2">The sequence shown here is derived from an EMBL/GenBank/DDBJ whole genome shotgun (WGS) entry which is preliminary data.</text>
</comment>
<dbReference type="Gene3D" id="2.60.120.10">
    <property type="entry name" value="Jelly Rolls"/>
    <property type="match status" value="1"/>
</dbReference>
<accession>A0A7V4TIT0</accession>
<evidence type="ECO:0000313" key="2">
    <source>
        <dbReference type="EMBL" id="HGY39869.1"/>
    </source>
</evidence>
<dbReference type="AlphaFoldDB" id="A0A7V4TIT0"/>
<gene>
    <name evidence="2" type="ORF">ENW11_08700</name>
</gene>
<name>A0A7V4TIT0_9BACT</name>
<evidence type="ECO:0000259" key="1">
    <source>
        <dbReference type="Pfam" id="PF07883"/>
    </source>
</evidence>
<feature type="domain" description="Cupin type-2" evidence="1">
    <location>
        <begin position="31"/>
        <end position="100"/>
    </location>
</feature>
<organism evidence="2">
    <name type="scientific">Candidatus Caldatribacterium saccharofermentans</name>
    <dbReference type="NCBI Taxonomy" id="1454753"/>
    <lineage>
        <taxon>Bacteria</taxon>
        <taxon>Pseudomonadati</taxon>
        <taxon>Atribacterota</taxon>
        <taxon>Atribacteria</taxon>
        <taxon>Atribacterales</taxon>
        <taxon>Candidatus Caldatribacteriaceae</taxon>
        <taxon>Candidatus Caldatribacterium</taxon>
    </lineage>
</organism>
<dbReference type="InterPro" id="IPR014710">
    <property type="entry name" value="RmlC-like_jellyroll"/>
</dbReference>
<dbReference type="Pfam" id="PF07883">
    <property type="entry name" value="Cupin_2"/>
    <property type="match status" value="1"/>
</dbReference>
<sequence>MWNFGVTPLSGRLVRILLDGFEKATPLSVTVFRYEPGQKGPSHGHEGSTKTRITIRGEGVVEVGSESHKVPAVSVLHIPRGTIHRPSNLSKEDWIFIAVFVSPVDFGELKKWFVLPAEDSVPQS</sequence>
<dbReference type="InterPro" id="IPR011051">
    <property type="entry name" value="RmlC_Cupin_sf"/>
</dbReference>
<proteinExistence type="predicted"/>
<dbReference type="InterPro" id="IPR013096">
    <property type="entry name" value="Cupin_2"/>
</dbReference>
<dbReference type="SUPFAM" id="SSF51182">
    <property type="entry name" value="RmlC-like cupins"/>
    <property type="match status" value="1"/>
</dbReference>
<reference evidence="2" key="1">
    <citation type="journal article" date="2020" name="mSystems">
        <title>Genome- and Community-Level Interaction Insights into Carbon Utilization and Element Cycling Functions of Hydrothermarchaeota in Hydrothermal Sediment.</title>
        <authorList>
            <person name="Zhou Z."/>
            <person name="Liu Y."/>
            <person name="Xu W."/>
            <person name="Pan J."/>
            <person name="Luo Z.H."/>
            <person name="Li M."/>
        </authorList>
    </citation>
    <scope>NUCLEOTIDE SEQUENCE [LARGE SCALE GENOMIC DNA]</scope>
    <source>
        <strain evidence="2">SpSt-82</strain>
    </source>
</reference>